<evidence type="ECO:0000256" key="1">
    <source>
        <dbReference type="SAM" id="Phobius"/>
    </source>
</evidence>
<comment type="caution">
    <text evidence="2">The sequence shown here is derived from an EMBL/GenBank/DDBJ whole genome shotgun (WGS) entry which is preliminary data.</text>
</comment>
<evidence type="ECO:0008006" key="4">
    <source>
        <dbReference type="Google" id="ProtNLM"/>
    </source>
</evidence>
<feature type="transmembrane region" description="Helical" evidence="1">
    <location>
        <begin position="104"/>
        <end position="127"/>
    </location>
</feature>
<dbReference type="InterPro" id="IPR007658">
    <property type="entry name" value="DUF594"/>
</dbReference>
<proteinExistence type="predicted"/>
<protein>
    <recommendedName>
        <fullName evidence="4">DUF4220 domain-containing protein</fullName>
    </recommendedName>
</protein>
<sequence>MDTCLPAKNSRCAEQAFVVVEQELTFLDEYYQAIIPLALPKPELFFANFAFSLLFLLIYVIAIMLVTGNGNIFHVLVSLFRGLVDLSTDMVLQYRCFVHQASFFLTMVLSSSDLIVTFLLTFTFLAIETYEFPALRRLARVQRTIKAALWFRVRSHRIKVHQLTLLRLCQVHPRQVWLLLSRLLKRRLVGLKDAVVTAEAKEAIVKVLNDVLDRIASKREEANDNGNDVDEGSCFSNGRDALRRSTFSHLEWACDERGGGAATVILVWHLATTLLETRDDRRKHPLSPAGRAAVTLSRYCAYLVAYEPGLLSDDRVWTEKAYNKITAELDGFFGSCCTTAHRRDRLMTTGFHRGGDVLSRESTALEKGVRLAKELDRAAGNATAPNVRHSEAVWGMLLELWAELLVFAARAPSGKAETHALALANGGEFITHIWAILIHAGVRPRRPSHHHHDPEYEDIPIL</sequence>
<dbReference type="Proteomes" id="UP000324897">
    <property type="component" value="Chromosome 5"/>
</dbReference>
<evidence type="ECO:0000313" key="2">
    <source>
        <dbReference type="EMBL" id="TVU46665.1"/>
    </source>
</evidence>
<keyword evidence="1" id="KW-0472">Membrane</keyword>
<reference evidence="2 3" key="1">
    <citation type="journal article" date="2019" name="Sci. Rep.">
        <title>A high-quality genome of Eragrostis curvula grass provides insights into Poaceae evolution and supports new strategies to enhance forage quality.</title>
        <authorList>
            <person name="Carballo J."/>
            <person name="Santos B.A.C.M."/>
            <person name="Zappacosta D."/>
            <person name="Garbus I."/>
            <person name="Selva J.P."/>
            <person name="Gallo C.A."/>
            <person name="Diaz A."/>
            <person name="Albertini E."/>
            <person name="Caccamo M."/>
            <person name="Echenique V."/>
        </authorList>
    </citation>
    <scope>NUCLEOTIDE SEQUENCE [LARGE SCALE GENOMIC DNA]</scope>
    <source>
        <strain evidence="3">cv. Victoria</strain>
        <tissue evidence="2">Leaf</tissue>
    </source>
</reference>
<dbReference type="EMBL" id="RWGY01000004">
    <property type="protein sequence ID" value="TVU46665.1"/>
    <property type="molecule type" value="Genomic_DNA"/>
</dbReference>
<name>A0A5J9WFD4_9POAL</name>
<gene>
    <name evidence="2" type="ORF">EJB05_06215</name>
</gene>
<dbReference type="AlphaFoldDB" id="A0A5J9WFD4"/>
<keyword evidence="3" id="KW-1185">Reference proteome</keyword>
<feature type="transmembrane region" description="Helical" evidence="1">
    <location>
        <begin position="44"/>
        <end position="66"/>
    </location>
</feature>
<organism evidence="2 3">
    <name type="scientific">Eragrostis curvula</name>
    <name type="common">weeping love grass</name>
    <dbReference type="NCBI Taxonomy" id="38414"/>
    <lineage>
        <taxon>Eukaryota</taxon>
        <taxon>Viridiplantae</taxon>
        <taxon>Streptophyta</taxon>
        <taxon>Embryophyta</taxon>
        <taxon>Tracheophyta</taxon>
        <taxon>Spermatophyta</taxon>
        <taxon>Magnoliopsida</taxon>
        <taxon>Liliopsida</taxon>
        <taxon>Poales</taxon>
        <taxon>Poaceae</taxon>
        <taxon>PACMAD clade</taxon>
        <taxon>Chloridoideae</taxon>
        <taxon>Eragrostideae</taxon>
        <taxon>Eragrostidinae</taxon>
        <taxon>Eragrostis</taxon>
    </lineage>
</organism>
<dbReference type="Gramene" id="TVU46665">
    <property type="protein sequence ID" value="TVU46665"/>
    <property type="gene ID" value="EJB05_06215"/>
</dbReference>
<dbReference type="OrthoDB" id="679155at2759"/>
<dbReference type="Pfam" id="PF04578">
    <property type="entry name" value="DUF594"/>
    <property type="match status" value="1"/>
</dbReference>
<keyword evidence="1" id="KW-0812">Transmembrane</keyword>
<evidence type="ECO:0000313" key="3">
    <source>
        <dbReference type="Proteomes" id="UP000324897"/>
    </source>
</evidence>
<accession>A0A5J9WFD4</accession>
<dbReference type="PANTHER" id="PTHR31325">
    <property type="entry name" value="OS01G0798800 PROTEIN-RELATED"/>
    <property type="match status" value="1"/>
</dbReference>
<keyword evidence="1" id="KW-1133">Transmembrane helix</keyword>
<feature type="non-terminal residue" evidence="2">
    <location>
        <position position="1"/>
    </location>
</feature>